<evidence type="ECO:0000256" key="1">
    <source>
        <dbReference type="ARBA" id="ARBA00004571"/>
    </source>
</evidence>
<dbReference type="InterPro" id="IPR037066">
    <property type="entry name" value="Plug_dom_sf"/>
</dbReference>
<evidence type="ECO:0000256" key="6">
    <source>
        <dbReference type="ARBA" id="ARBA00023136"/>
    </source>
</evidence>
<dbReference type="InterPro" id="IPR008969">
    <property type="entry name" value="CarboxyPept-like_regulatory"/>
</dbReference>
<dbReference type="InterPro" id="IPR023997">
    <property type="entry name" value="TonB-dep_OMP_SusC/RagA_CS"/>
</dbReference>
<protein>
    <submittedName>
        <fullName evidence="13">SusC/RagA family TonB-linked outer membrane protein</fullName>
    </submittedName>
</protein>
<comment type="subcellular location">
    <subcellularLocation>
        <location evidence="1 8">Cell outer membrane</location>
        <topology evidence="1 8">Multi-pass membrane protein</topology>
    </subcellularLocation>
</comment>
<accession>A0A2U2PAC6</accession>
<keyword evidence="14" id="KW-1185">Reference proteome</keyword>
<dbReference type="PROSITE" id="PS52016">
    <property type="entry name" value="TONB_DEPENDENT_REC_3"/>
    <property type="match status" value="1"/>
</dbReference>
<sequence>MQKNSAFARGHRYALSKANLYPKLLFLMKVSVVNCAVILLSVQLFAARLSKGQSITSTNITFGVKNEDLRTTLKKLREQSGYILFYPSAKIEHYQQGLTIPHRTRTVASTLDLILSGTSLTYSQQNDGTIVIFDRPPLPVAAAEPASKAVIISGRVVDRKGLPLPGASIRIKGTQRVVVTDIKGNFMLLALDGNEVLQFSYIGFRTREIPVKGVKNPLTVVLEDAAGTLDEIQVTAYGQTTKRLNTGDQTTITAAEIEKYPVSNALVALQATVPGLLISQSTGSPGSTYKVNIRGLNSIGAESNPFYVIDGVPYSGGSFSSQRGNTLSADSRAFDALSLINPQDIESINILKDADATAIYGARGANGVILITTKKGKPGAARLNVNVFTGAGSPTRMPKLLNTKQYLEIRREAKKNDNASVLPTDYDINGVWDTTRYTDYSKVFLDGSGVHTNAQLSFSGGSDQIQYMVSGNYRKQSNVQELIGKSDKTSSMHFNLSSAAPGSRFSMNFTGGYTYTDNDIPGADLTSSVTSLAPNSPELFNPDGTLNFENNTFSNPLLAIYRMANTSITNLTSSLLLGYQLVKGLNLQVTGGYNKQAFDEFLGSPTTSFSPSVIAQGAKPSSRFSFANKMYWSVEPQANYTTNWSKGILNFIIGGSLQKQLSNAQQLQATGYNSDLLLRNIAGGTSITPFGAGYNISKYKYSALFGRVNYNWADKYILNLSGRYDGSSKFGRDRRFHFFPSAGLSWIFSSESFVQNALPFLSFGKIRASYGITGNDQISNYSYYTNYNLISGPAYQGVPGVSPVNLPNDQLSWETVAKTNIGGEFQFLKGRIGLEGNYFYNRTSDMILGTALASTTGFTSISENLGGKVVNKGFDLTLNTQNIRTSHFTWSTTLLFTRMRNSITEYPDLSPAQTNVIGQAVNVQRVYRYAGVNPETGLYQFYDRNGNITDNPSQSLDLTETVDINPDYFGSVQNALTWKGISLSFLFRYIKQTGTSVRGELAGSLFPGFMSSNIPGVMLNRWQKPGDDAVYQKYSTGITAIIQQSKINRLSDVYYGDASYIRLQNVSLGYQVPQQWASRIRAKALRVYANGENLATISNYGILDPENQSLLRMPPLRTIVFGVQATF</sequence>
<dbReference type="NCBIfam" id="TIGR04057">
    <property type="entry name" value="SusC_RagA_signa"/>
    <property type="match status" value="1"/>
</dbReference>
<feature type="transmembrane region" description="Helical" evidence="10">
    <location>
        <begin position="20"/>
        <end position="46"/>
    </location>
</feature>
<evidence type="ECO:0000256" key="4">
    <source>
        <dbReference type="ARBA" id="ARBA00022692"/>
    </source>
</evidence>
<keyword evidence="7 8" id="KW-0998">Cell outer membrane</keyword>
<dbReference type="SUPFAM" id="SSF56935">
    <property type="entry name" value="Porins"/>
    <property type="match status" value="1"/>
</dbReference>
<dbReference type="Gene3D" id="2.60.40.1120">
    <property type="entry name" value="Carboxypeptidase-like, regulatory domain"/>
    <property type="match status" value="1"/>
</dbReference>
<dbReference type="SUPFAM" id="SSF49464">
    <property type="entry name" value="Carboxypeptidase regulatory domain-like"/>
    <property type="match status" value="1"/>
</dbReference>
<dbReference type="InterPro" id="IPR036942">
    <property type="entry name" value="Beta-barrel_TonB_sf"/>
</dbReference>
<dbReference type="InterPro" id="IPR012910">
    <property type="entry name" value="Plug_dom"/>
</dbReference>
<dbReference type="OrthoDB" id="9768177at2"/>
<keyword evidence="3 8" id="KW-1134">Transmembrane beta strand</keyword>
<feature type="domain" description="TonB-dependent receptor-like beta-barrel" evidence="11">
    <location>
        <begin position="551"/>
        <end position="1094"/>
    </location>
</feature>
<proteinExistence type="inferred from homology"/>
<keyword evidence="10" id="KW-1133">Transmembrane helix</keyword>
<dbReference type="AlphaFoldDB" id="A0A2U2PAC6"/>
<evidence type="ECO:0000313" key="14">
    <source>
        <dbReference type="Proteomes" id="UP000245647"/>
    </source>
</evidence>
<dbReference type="Gene3D" id="2.170.130.10">
    <property type="entry name" value="TonB-dependent receptor, plug domain"/>
    <property type="match status" value="1"/>
</dbReference>
<evidence type="ECO:0000256" key="2">
    <source>
        <dbReference type="ARBA" id="ARBA00022448"/>
    </source>
</evidence>
<dbReference type="EMBL" id="QEAS01000027">
    <property type="protein sequence ID" value="PWG78305.1"/>
    <property type="molecule type" value="Genomic_DNA"/>
</dbReference>
<dbReference type="InterPro" id="IPR039426">
    <property type="entry name" value="TonB-dep_rcpt-like"/>
</dbReference>
<dbReference type="Pfam" id="PF07715">
    <property type="entry name" value="Plug"/>
    <property type="match status" value="1"/>
</dbReference>
<keyword evidence="2 8" id="KW-0813">Transport</keyword>
<evidence type="ECO:0000256" key="9">
    <source>
        <dbReference type="RuleBase" id="RU003357"/>
    </source>
</evidence>
<keyword evidence="4 8" id="KW-0812">Transmembrane</keyword>
<evidence type="ECO:0000256" key="10">
    <source>
        <dbReference type="SAM" id="Phobius"/>
    </source>
</evidence>
<dbReference type="Proteomes" id="UP000245647">
    <property type="component" value="Unassembled WGS sequence"/>
</dbReference>
<dbReference type="Gene3D" id="3.55.50.30">
    <property type="match status" value="1"/>
</dbReference>
<reference evidence="13 14" key="1">
    <citation type="submission" date="2018-04" db="EMBL/GenBank/DDBJ databases">
        <title>Pedobacter chongqingensis sp. nov., isolated from a rottenly hemp rope.</title>
        <authorList>
            <person name="Cai Y."/>
        </authorList>
    </citation>
    <scope>NUCLEOTIDE SEQUENCE [LARGE SCALE GENOMIC DNA]</scope>
    <source>
        <strain evidence="13 14">FJ4-8</strain>
    </source>
</reference>
<evidence type="ECO:0000256" key="7">
    <source>
        <dbReference type="ARBA" id="ARBA00023237"/>
    </source>
</evidence>
<dbReference type="InterPro" id="IPR023996">
    <property type="entry name" value="TonB-dep_OMP_SusC/RagA"/>
</dbReference>
<dbReference type="RefSeq" id="WP_109418111.1">
    <property type="nucleotide sequence ID" value="NZ_QEAS01000027.1"/>
</dbReference>
<dbReference type="NCBIfam" id="TIGR04056">
    <property type="entry name" value="OMP_RagA_SusC"/>
    <property type="match status" value="1"/>
</dbReference>
<evidence type="ECO:0000256" key="8">
    <source>
        <dbReference type="PROSITE-ProRule" id="PRU01360"/>
    </source>
</evidence>
<comment type="similarity">
    <text evidence="8 9">Belongs to the TonB-dependent receptor family.</text>
</comment>
<gene>
    <name evidence="13" type="ORF">DDR33_22780</name>
</gene>
<dbReference type="InterPro" id="IPR000531">
    <property type="entry name" value="Beta-barrel_TonB"/>
</dbReference>
<keyword evidence="6 8" id="KW-0472">Membrane</keyword>
<evidence type="ECO:0000259" key="11">
    <source>
        <dbReference type="Pfam" id="PF00593"/>
    </source>
</evidence>
<dbReference type="Gene3D" id="2.40.170.20">
    <property type="entry name" value="TonB-dependent receptor, beta-barrel domain"/>
    <property type="match status" value="1"/>
</dbReference>
<dbReference type="Pfam" id="PF00593">
    <property type="entry name" value="TonB_dep_Rec_b-barrel"/>
    <property type="match status" value="1"/>
</dbReference>
<evidence type="ECO:0000256" key="3">
    <source>
        <dbReference type="ARBA" id="ARBA00022452"/>
    </source>
</evidence>
<dbReference type="GO" id="GO:0009279">
    <property type="term" value="C:cell outer membrane"/>
    <property type="evidence" value="ECO:0007669"/>
    <property type="project" value="UniProtKB-SubCell"/>
</dbReference>
<feature type="domain" description="TonB-dependent receptor plug" evidence="12">
    <location>
        <begin position="246"/>
        <end position="368"/>
    </location>
</feature>
<evidence type="ECO:0000313" key="13">
    <source>
        <dbReference type="EMBL" id="PWG78305.1"/>
    </source>
</evidence>
<name>A0A2U2PAC6_9SPHI</name>
<dbReference type="Pfam" id="PF13715">
    <property type="entry name" value="CarbopepD_reg_2"/>
    <property type="match status" value="1"/>
</dbReference>
<evidence type="ECO:0000256" key="5">
    <source>
        <dbReference type="ARBA" id="ARBA00023077"/>
    </source>
</evidence>
<keyword evidence="5 9" id="KW-0798">TonB box</keyword>
<evidence type="ECO:0000259" key="12">
    <source>
        <dbReference type="Pfam" id="PF07715"/>
    </source>
</evidence>
<organism evidence="13 14">
    <name type="scientific">Pararcticibacter amylolyticus</name>
    <dbReference type="NCBI Taxonomy" id="2173175"/>
    <lineage>
        <taxon>Bacteria</taxon>
        <taxon>Pseudomonadati</taxon>
        <taxon>Bacteroidota</taxon>
        <taxon>Sphingobacteriia</taxon>
        <taxon>Sphingobacteriales</taxon>
        <taxon>Sphingobacteriaceae</taxon>
        <taxon>Pararcticibacter</taxon>
    </lineage>
</organism>
<comment type="caution">
    <text evidence="13">The sequence shown here is derived from an EMBL/GenBank/DDBJ whole genome shotgun (WGS) entry which is preliminary data.</text>
</comment>